<evidence type="ECO:0000256" key="1">
    <source>
        <dbReference type="SAM" id="MobiDB-lite"/>
    </source>
</evidence>
<dbReference type="Gene3D" id="1.10.287.110">
    <property type="entry name" value="DnaJ domain"/>
    <property type="match status" value="1"/>
</dbReference>
<evidence type="ECO:0000259" key="3">
    <source>
        <dbReference type="PROSITE" id="PS50076"/>
    </source>
</evidence>
<dbReference type="InterPro" id="IPR036869">
    <property type="entry name" value="J_dom_sf"/>
</dbReference>
<reference evidence="4 5" key="2">
    <citation type="submission" date="2018-03" db="EMBL/GenBank/DDBJ databases">
        <title>The ancient ancestry and fast evolution of plastids.</title>
        <authorList>
            <person name="Moore K.R."/>
            <person name="Magnabosco C."/>
            <person name="Momper L."/>
            <person name="Gold D.A."/>
            <person name="Bosak T."/>
            <person name="Fournier G.P."/>
        </authorList>
    </citation>
    <scope>NUCLEOTIDE SEQUENCE [LARGE SCALE GENOMIC DNA]</scope>
    <source>
        <strain evidence="4 5">CCALA 015</strain>
    </source>
</reference>
<feature type="compositionally biased region" description="Pro residues" evidence="1">
    <location>
        <begin position="155"/>
        <end position="169"/>
    </location>
</feature>
<feature type="transmembrane region" description="Helical" evidence="2">
    <location>
        <begin position="108"/>
        <end position="131"/>
    </location>
</feature>
<dbReference type="EMBL" id="PVWP01000003">
    <property type="protein sequence ID" value="PSB38155.1"/>
    <property type="molecule type" value="Genomic_DNA"/>
</dbReference>
<evidence type="ECO:0000256" key="2">
    <source>
        <dbReference type="SAM" id="Phobius"/>
    </source>
</evidence>
<keyword evidence="2" id="KW-1133">Transmembrane helix</keyword>
<keyword evidence="5" id="KW-1185">Reference proteome</keyword>
<feature type="compositionally biased region" description="Low complexity" evidence="1">
    <location>
        <begin position="170"/>
        <end position="183"/>
    </location>
</feature>
<dbReference type="InterPro" id="IPR052763">
    <property type="entry name" value="DnaJ_C4"/>
</dbReference>
<dbReference type="Pfam" id="PF00226">
    <property type="entry name" value="DnaJ"/>
    <property type="match status" value="1"/>
</dbReference>
<keyword evidence="2" id="KW-0472">Membrane</keyword>
<dbReference type="PRINTS" id="PR00625">
    <property type="entry name" value="JDOMAIN"/>
</dbReference>
<feature type="domain" description="J" evidence="3">
    <location>
        <begin position="11"/>
        <end position="77"/>
    </location>
</feature>
<comment type="caution">
    <text evidence="4">The sequence shown here is derived from an EMBL/GenBank/DDBJ whole genome shotgun (WGS) entry which is preliminary data.</text>
</comment>
<dbReference type="PANTHER" id="PTHR44825:SF1">
    <property type="entry name" value="DNAJ HOMOLOG SUBFAMILY C MEMBER 4"/>
    <property type="match status" value="1"/>
</dbReference>
<accession>A0ABX5F8V2</accession>
<proteinExistence type="predicted"/>
<name>A0ABX5F8V2_9CHRO</name>
<dbReference type="RefSeq" id="WP_106220282.1">
    <property type="nucleotide sequence ID" value="NZ_PVWP01000003.1"/>
</dbReference>
<dbReference type="PROSITE" id="PS00636">
    <property type="entry name" value="DNAJ_1"/>
    <property type="match status" value="1"/>
</dbReference>
<feature type="compositionally biased region" description="Pro residues" evidence="1">
    <location>
        <begin position="184"/>
        <end position="197"/>
    </location>
</feature>
<dbReference type="PROSITE" id="PS50076">
    <property type="entry name" value="DNAJ_2"/>
    <property type="match status" value="1"/>
</dbReference>
<dbReference type="SMART" id="SM00271">
    <property type="entry name" value="DnaJ"/>
    <property type="match status" value="1"/>
</dbReference>
<feature type="region of interest" description="Disordered" evidence="1">
    <location>
        <begin position="150"/>
        <end position="197"/>
    </location>
</feature>
<sequence length="197" mass="20711">MSSTAKPSTPTHYQVLQLQPNATDQELRQAFRGLSKRYHPDTTALPAGEAEVAFRQLRQAYAVLSDPASRRLYDAALAQPAPPAPLRPAPAPVVRAVPVRRALSGGEWFALLLLAVALVLSLVLGLGVAWARGAELMAWPSWWSELEAESAPAAPLEPAPPAPLAPAPVAPAELEPPAGEAQALPPPPIPLPQPPAA</sequence>
<dbReference type="InterPro" id="IPR018253">
    <property type="entry name" value="DnaJ_domain_CS"/>
</dbReference>
<reference evidence="4 5" key="1">
    <citation type="submission" date="2018-02" db="EMBL/GenBank/DDBJ databases">
        <authorList>
            <person name="Moore K."/>
            <person name="Momper L."/>
        </authorList>
    </citation>
    <scope>NUCLEOTIDE SEQUENCE [LARGE SCALE GENOMIC DNA]</scope>
    <source>
        <strain evidence="4 5">CCALA 015</strain>
    </source>
</reference>
<dbReference type="Proteomes" id="UP000238218">
    <property type="component" value="Unassembled WGS sequence"/>
</dbReference>
<dbReference type="InterPro" id="IPR001623">
    <property type="entry name" value="DnaJ_domain"/>
</dbReference>
<evidence type="ECO:0000313" key="4">
    <source>
        <dbReference type="EMBL" id="PSB38155.1"/>
    </source>
</evidence>
<evidence type="ECO:0000313" key="5">
    <source>
        <dbReference type="Proteomes" id="UP000238218"/>
    </source>
</evidence>
<gene>
    <name evidence="4" type="ORF">C7B81_05465</name>
</gene>
<dbReference type="SUPFAM" id="SSF46565">
    <property type="entry name" value="Chaperone J-domain"/>
    <property type="match status" value="1"/>
</dbReference>
<keyword evidence="2" id="KW-0812">Transmembrane</keyword>
<dbReference type="PANTHER" id="PTHR44825">
    <property type="match status" value="1"/>
</dbReference>
<dbReference type="CDD" id="cd06257">
    <property type="entry name" value="DnaJ"/>
    <property type="match status" value="1"/>
</dbReference>
<organism evidence="4 5">
    <name type="scientific">Aphanothece cf. minutissima CCALA 015</name>
    <dbReference type="NCBI Taxonomy" id="2107695"/>
    <lineage>
        <taxon>Bacteria</taxon>
        <taxon>Bacillati</taxon>
        <taxon>Cyanobacteriota</taxon>
        <taxon>Cyanophyceae</taxon>
        <taxon>Oscillatoriophycideae</taxon>
        <taxon>Chroococcales</taxon>
        <taxon>Aphanothecaceae</taxon>
        <taxon>Aphanothece</taxon>
    </lineage>
</organism>
<protein>
    <submittedName>
        <fullName evidence="4">Molecular chaperone DnaJ</fullName>
    </submittedName>
</protein>